<name>B3RBJ0_CUPTR</name>
<proteinExistence type="predicted"/>
<dbReference type="AlphaFoldDB" id="B3RBJ0"/>
<organism evidence="1 2">
    <name type="scientific">Cupriavidus taiwanensis (strain DSM 17343 / BCRC 17206 / CCUG 44338 / CIP 107171 / LMG 19424 / R1)</name>
    <name type="common">Ralstonia taiwanensis (strain LMG 19424)</name>
    <dbReference type="NCBI Taxonomy" id="977880"/>
    <lineage>
        <taxon>Bacteria</taxon>
        <taxon>Pseudomonadati</taxon>
        <taxon>Pseudomonadota</taxon>
        <taxon>Betaproteobacteria</taxon>
        <taxon>Burkholderiales</taxon>
        <taxon>Burkholderiaceae</taxon>
        <taxon>Cupriavidus</taxon>
    </lineage>
</organism>
<reference evidence="1 2" key="1">
    <citation type="journal article" date="2008" name="Genome Res.">
        <title>Genome sequence of the beta-rhizobium Cupriavidus taiwanensis and comparative genomics of rhizobia.</title>
        <authorList>
            <person name="Amadou C."/>
            <person name="Pascal G."/>
            <person name="Mangenot S."/>
            <person name="Glew M."/>
            <person name="Bontemps C."/>
            <person name="Capela D."/>
            <person name="Carrere S."/>
            <person name="Cruveiller S."/>
            <person name="Dossat C."/>
            <person name="Lajus A."/>
            <person name="Marchetti M."/>
            <person name="Poinsot V."/>
            <person name="Rouy Z."/>
            <person name="Servin B."/>
            <person name="Saad M."/>
            <person name="Schenowitz C."/>
            <person name="Barbe V."/>
            <person name="Batut J."/>
            <person name="Medigue C."/>
            <person name="Masson-Boivin C."/>
        </authorList>
    </citation>
    <scope>NUCLEOTIDE SEQUENCE [LARGE SCALE GENOMIC DNA]</scope>
    <source>
        <strain evidence="2">DSM 17343 / BCRC 17206 / CCUG 44338 / CIP 107171 / LMG 19424 / R1</strain>
    </source>
</reference>
<gene>
    <name evidence="1" type="ordered locus">RALTA_B1673</name>
</gene>
<sequence length="58" mass="6263">MLHGLAAAIRARWMGRGVFREMLGFLEHMAALLAAVLIDRHGIPPRVAHAAGRVSGSF</sequence>
<evidence type="ECO:0000313" key="1">
    <source>
        <dbReference type="EMBL" id="CAQ72265.1"/>
    </source>
</evidence>
<dbReference type="Proteomes" id="UP000001692">
    <property type="component" value="Chromosome 2"/>
</dbReference>
<accession>B3RBJ0</accession>
<protein>
    <submittedName>
        <fullName evidence="1">Uncharacterized protein</fullName>
    </submittedName>
</protein>
<keyword evidence="2" id="KW-1185">Reference proteome</keyword>
<dbReference type="HOGENOM" id="CLU_2971831_0_0_4"/>
<dbReference type="KEGG" id="cti:RALTA_B1673"/>
<dbReference type="EMBL" id="CU633750">
    <property type="protein sequence ID" value="CAQ72265.1"/>
    <property type="molecule type" value="Genomic_DNA"/>
</dbReference>
<evidence type="ECO:0000313" key="2">
    <source>
        <dbReference type="Proteomes" id="UP000001692"/>
    </source>
</evidence>